<dbReference type="AlphaFoldDB" id="A0A7E4UMB6"/>
<reference evidence="1" key="1">
    <citation type="journal article" date="2013" name="Genetics">
        <title>The draft genome and transcriptome of Panagrellus redivivus are shaped by the harsh demands of a free-living lifestyle.</title>
        <authorList>
            <person name="Srinivasan J."/>
            <person name="Dillman A.R."/>
            <person name="Macchietto M.G."/>
            <person name="Heikkinen L."/>
            <person name="Lakso M."/>
            <person name="Fracchia K.M."/>
            <person name="Antoshechkin I."/>
            <person name="Mortazavi A."/>
            <person name="Wong G."/>
            <person name="Sternberg P.W."/>
        </authorList>
    </citation>
    <scope>NUCLEOTIDE SEQUENCE [LARGE SCALE GENOMIC DNA]</scope>
    <source>
        <strain evidence="1">MT8872</strain>
    </source>
</reference>
<sequence length="108" mass="12973">MEALCRTAEAELPELNDDTVIYRDLYFLWERQTFHDALVKFLVLENSLYRRPHFIDEGIQSHCYVKHANEVDLDLENYDVENNAHFENRINKYMWGDDTLLTVPYPFD</sequence>
<dbReference type="WBParaSite" id="Pan_g10471.t1">
    <property type="protein sequence ID" value="Pan_g10471.t1"/>
    <property type="gene ID" value="Pan_g10471"/>
</dbReference>
<accession>A0A7E4UMB6</accession>
<protein>
    <submittedName>
        <fullName evidence="2">DUF2263 domain-containing protein</fullName>
    </submittedName>
</protein>
<organism evidence="1 2">
    <name type="scientific">Panagrellus redivivus</name>
    <name type="common">Microworm</name>
    <dbReference type="NCBI Taxonomy" id="6233"/>
    <lineage>
        <taxon>Eukaryota</taxon>
        <taxon>Metazoa</taxon>
        <taxon>Ecdysozoa</taxon>
        <taxon>Nematoda</taxon>
        <taxon>Chromadorea</taxon>
        <taxon>Rhabditida</taxon>
        <taxon>Tylenchina</taxon>
        <taxon>Panagrolaimomorpha</taxon>
        <taxon>Panagrolaimoidea</taxon>
        <taxon>Panagrolaimidae</taxon>
        <taxon>Panagrellus</taxon>
    </lineage>
</organism>
<reference evidence="2" key="2">
    <citation type="submission" date="2020-10" db="UniProtKB">
        <authorList>
            <consortium name="WormBaseParasite"/>
        </authorList>
    </citation>
    <scope>IDENTIFICATION</scope>
</reference>
<keyword evidence="1" id="KW-1185">Reference proteome</keyword>
<evidence type="ECO:0000313" key="2">
    <source>
        <dbReference type="WBParaSite" id="Pan_g10471.t1"/>
    </source>
</evidence>
<evidence type="ECO:0000313" key="1">
    <source>
        <dbReference type="Proteomes" id="UP000492821"/>
    </source>
</evidence>
<proteinExistence type="predicted"/>
<name>A0A7E4UMB6_PANRE</name>
<dbReference type="Proteomes" id="UP000492821">
    <property type="component" value="Unassembled WGS sequence"/>
</dbReference>